<dbReference type="InterPro" id="IPR052928">
    <property type="entry name" value="Desiccation-related_membrane"/>
</dbReference>
<keyword evidence="1" id="KW-0175">Coiled coil</keyword>
<dbReference type="RefSeq" id="WP_264143604.1">
    <property type="nucleotide sequence ID" value="NZ_JAOYEY010000044.1"/>
</dbReference>
<dbReference type="EMBL" id="JAOYEY010000044">
    <property type="protein sequence ID" value="MCV9887171.1"/>
    <property type="molecule type" value="Genomic_DNA"/>
</dbReference>
<dbReference type="SUPFAM" id="SSF47162">
    <property type="entry name" value="Apolipoprotein"/>
    <property type="match status" value="1"/>
</dbReference>
<reference evidence="2 3" key="1">
    <citation type="submission" date="2022-10" db="EMBL/GenBank/DDBJ databases">
        <title>Draft genome assembly of moderately radiation resistant bacterium Metabacillus halosaccharovorans.</title>
        <authorList>
            <person name="Pal S."/>
            <person name="Gopinathan A."/>
        </authorList>
    </citation>
    <scope>NUCLEOTIDE SEQUENCE [LARGE SCALE GENOMIC DNA]</scope>
    <source>
        <strain evidence="2 3">VITHBRA001</strain>
    </source>
</reference>
<gene>
    <name evidence="2" type="ORF">OIH86_16145</name>
</gene>
<accession>A0ABT3DJG3</accession>
<evidence type="ECO:0000256" key="1">
    <source>
        <dbReference type="SAM" id="Coils"/>
    </source>
</evidence>
<protein>
    <submittedName>
        <fullName evidence="2">YtxH domain-containing protein</fullName>
    </submittedName>
</protein>
<keyword evidence="3" id="KW-1185">Reference proteome</keyword>
<dbReference type="Pfam" id="PF12732">
    <property type="entry name" value="YtxH"/>
    <property type="match status" value="1"/>
</dbReference>
<dbReference type="Proteomes" id="UP001526147">
    <property type="component" value="Unassembled WGS sequence"/>
</dbReference>
<sequence length="117" mass="13030">MSNNKSLLVGLLVGGVIGGVATLLSTPSSGKELRSQINLNRKQIEDLVNQLKKESKALKVQLVQTAKESSEVVKEVSADLMKSIQQYQQDTEPHKENIMKEIEEIDSRIKQLEKTLN</sequence>
<dbReference type="InterPro" id="IPR024623">
    <property type="entry name" value="YtxH"/>
</dbReference>
<evidence type="ECO:0000313" key="3">
    <source>
        <dbReference type="Proteomes" id="UP001526147"/>
    </source>
</evidence>
<organism evidence="2 3">
    <name type="scientific">Metabacillus halosaccharovorans</name>
    <dbReference type="NCBI Taxonomy" id="930124"/>
    <lineage>
        <taxon>Bacteria</taxon>
        <taxon>Bacillati</taxon>
        <taxon>Bacillota</taxon>
        <taxon>Bacilli</taxon>
        <taxon>Bacillales</taxon>
        <taxon>Bacillaceae</taxon>
        <taxon>Metabacillus</taxon>
    </lineage>
</organism>
<feature type="coiled-coil region" evidence="1">
    <location>
        <begin position="34"/>
        <end position="68"/>
    </location>
</feature>
<name>A0ABT3DJG3_9BACI</name>
<proteinExistence type="predicted"/>
<comment type="caution">
    <text evidence="2">The sequence shown here is derived from an EMBL/GenBank/DDBJ whole genome shotgun (WGS) entry which is preliminary data.</text>
</comment>
<dbReference type="PANTHER" id="PTHR35792">
    <property type="entry name" value="GENERAL STRESS PROTEIN"/>
    <property type="match status" value="1"/>
</dbReference>
<evidence type="ECO:0000313" key="2">
    <source>
        <dbReference type="EMBL" id="MCV9887171.1"/>
    </source>
</evidence>
<dbReference type="PANTHER" id="PTHR35792:SF3">
    <property type="entry name" value="IG HYPOTHETICAL 17707"/>
    <property type="match status" value="1"/>
</dbReference>